<organism evidence="2">
    <name type="scientific">Pectinophora gossypiella</name>
    <name type="common">Cotton pink bollworm</name>
    <name type="synonym">Depressaria gossypiella</name>
    <dbReference type="NCBI Taxonomy" id="13191"/>
    <lineage>
        <taxon>Eukaryota</taxon>
        <taxon>Metazoa</taxon>
        <taxon>Ecdysozoa</taxon>
        <taxon>Arthropoda</taxon>
        <taxon>Hexapoda</taxon>
        <taxon>Insecta</taxon>
        <taxon>Pterygota</taxon>
        <taxon>Neoptera</taxon>
        <taxon>Endopterygota</taxon>
        <taxon>Lepidoptera</taxon>
        <taxon>Glossata</taxon>
        <taxon>Ditrysia</taxon>
        <taxon>Gelechioidea</taxon>
        <taxon>Gelechiidae</taxon>
        <taxon>Apatetrinae</taxon>
        <taxon>Pectinophora</taxon>
    </lineage>
</organism>
<proteinExistence type="predicted"/>
<feature type="compositionally biased region" description="Acidic residues" evidence="1">
    <location>
        <begin position="1"/>
        <end position="10"/>
    </location>
</feature>
<feature type="compositionally biased region" description="Low complexity" evidence="1">
    <location>
        <begin position="99"/>
        <end position="108"/>
    </location>
</feature>
<feature type="compositionally biased region" description="Acidic residues" evidence="1">
    <location>
        <begin position="78"/>
        <end position="94"/>
    </location>
</feature>
<accession>A0A1E1WEJ0</accession>
<dbReference type="OrthoDB" id="1935339at2759"/>
<reference evidence="2" key="1">
    <citation type="submission" date="2015-09" db="EMBL/GenBank/DDBJ databases">
        <title>De novo assembly of Pectinophora gossypiella (Pink Bollworm) gut transcriptome.</title>
        <authorList>
            <person name="Tassone E.E."/>
        </authorList>
    </citation>
    <scope>NUCLEOTIDE SEQUENCE</scope>
</reference>
<feature type="non-terminal residue" evidence="2">
    <location>
        <position position="1"/>
    </location>
</feature>
<feature type="non-terminal residue" evidence="2">
    <location>
        <position position="220"/>
    </location>
</feature>
<dbReference type="EMBL" id="GDQN01005685">
    <property type="protein sequence ID" value="JAT85369.1"/>
    <property type="molecule type" value="Transcribed_RNA"/>
</dbReference>
<feature type="compositionally biased region" description="Basic and acidic residues" evidence="1">
    <location>
        <begin position="58"/>
        <end position="76"/>
    </location>
</feature>
<name>A0A1E1WEJ0_PECGO</name>
<gene>
    <name evidence="2" type="ORF">g.1231</name>
</gene>
<evidence type="ECO:0000256" key="1">
    <source>
        <dbReference type="SAM" id="MobiDB-lite"/>
    </source>
</evidence>
<feature type="compositionally biased region" description="Basic and acidic residues" evidence="1">
    <location>
        <begin position="179"/>
        <end position="212"/>
    </location>
</feature>
<evidence type="ECO:0000313" key="2">
    <source>
        <dbReference type="EMBL" id="JAT85369.1"/>
    </source>
</evidence>
<dbReference type="AlphaFoldDB" id="A0A1E1WEJ0"/>
<feature type="compositionally biased region" description="Basic and acidic residues" evidence="1">
    <location>
        <begin position="123"/>
        <end position="171"/>
    </location>
</feature>
<feature type="region of interest" description="Disordered" evidence="1">
    <location>
        <begin position="1"/>
        <end position="220"/>
    </location>
</feature>
<sequence length="220" mass="25106">YARDDDEPPSGDDRSDHEPELALSSKDDKAECVDDAIEKMTESISETEDERSYTPCLDENKSKDTSLETEKEKGIEGLDTEMISEEEGNDMFSDEEQRPPSASASAPPRRADDDSKRKKKKDSKKEGKDKKGKNKKGDVAFKKLSKNGKERNYRDKDKKKERRDSADAAERKLRRKEKRKDLERYDVRTVVTEKRKRVKDAFGRDVSPRRSASEPGSASP</sequence>
<feature type="compositionally biased region" description="Basic and acidic residues" evidence="1">
    <location>
        <begin position="11"/>
        <end position="41"/>
    </location>
</feature>
<protein>
    <submittedName>
        <fullName evidence="2">Uncharacterized protein</fullName>
    </submittedName>
</protein>